<accession>A0A5K1JUH6</accession>
<keyword evidence="3" id="KW-0378">Hydrolase</keyword>
<sequence>MTGPSARPRRSNANTKSAAVVIAAKQTRRSSDDREAKLDAIHKLELELEAKAQQHAEAAAHPPPVQSATPSTKKGHIPSLGSAPSSATATPTPPFRATTGTSDSVGASGVYTQSTGTTDLDDLEDSHSALVECLTAPALRDVAVNPLGDSTSAVKTKGKQKLSEYRNGVANEAVDVVTAYLLSKHLDTAEDRAEYVAWALSPEDNWPFRFERVVEVRDGEVQKIHGAYQSTVISRTFAYHLKRINVRGEQIRDHPCNALALVTTAVECALKMWATGSLVHARARTEDAKFSERLWGKTANEYLGGIIALTDEQWDNILAEADLSPPTTGRAMLKDADLEELELAGEI</sequence>
<dbReference type="AlphaFoldDB" id="A0A5K1JUH6"/>
<dbReference type="EMBL" id="LR724809">
    <property type="protein sequence ID" value="VWO95425.1"/>
    <property type="molecule type" value="Genomic_DNA"/>
</dbReference>
<reference evidence="3" key="1">
    <citation type="submission" date="2019-10" db="EMBL/GenBank/DDBJ databases">
        <authorList>
            <person name="Nor Muhammad N."/>
        </authorList>
    </citation>
    <scope>NUCLEOTIDE SEQUENCE</scope>
</reference>
<name>A0A5K1JUH6_9APHY</name>
<dbReference type="InterPro" id="IPR045341">
    <property type="entry name" value="DUF6532"/>
</dbReference>
<dbReference type="Pfam" id="PF20149">
    <property type="entry name" value="DUF6532"/>
    <property type="match status" value="1"/>
</dbReference>
<feature type="compositionally biased region" description="Polar residues" evidence="1">
    <location>
        <begin position="102"/>
        <end position="113"/>
    </location>
</feature>
<evidence type="ECO:0000259" key="2">
    <source>
        <dbReference type="Pfam" id="PF20149"/>
    </source>
</evidence>
<organism evidence="3">
    <name type="scientific">Ganoderma boninense</name>
    <dbReference type="NCBI Taxonomy" id="34458"/>
    <lineage>
        <taxon>Eukaryota</taxon>
        <taxon>Fungi</taxon>
        <taxon>Dikarya</taxon>
        <taxon>Basidiomycota</taxon>
        <taxon>Agaricomycotina</taxon>
        <taxon>Agaricomycetes</taxon>
        <taxon>Polyporales</taxon>
        <taxon>Polyporaceae</taxon>
        <taxon>Ganoderma</taxon>
    </lineage>
</organism>
<proteinExistence type="predicted"/>
<dbReference type="GO" id="GO:0006508">
    <property type="term" value="P:proteolysis"/>
    <property type="evidence" value="ECO:0007669"/>
    <property type="project" value="UniProtKB-KW"/>
</dbReference>
<feature type="region of interest" description="Disordered" evidence="1">
    <location>
        <begin position="1"/>
        <end position="36"/>
    </location>
</feature>
<dbReference type="GO" id="GO:0008233">
    <property type="term" value="F:peptidase activity"/>
    <property type="evidence" value="ECO:0007669"/>
    <property type="project" value="UniProtKB-KW"/>
</dbReference>
<evidence type="ECO:0000313" key="3">
    <source>
        <dbReference type="EMBL" id="VWO95425.1"/>
    </source>
</evidence>
<evidence type="ECO:0000256" key="1">
    <source>
        <dbReference type="SAM" id="MobiDB-lite"/>
    </source>
</evidence>
<keyword evidence="3" id="KW-0645">Protease</keyword>
<feature type="compositionally biased region" description="Low complexity" evidence="1">
    <location>
        <begin position="78"/>
        <end position="101"/>
    </location>
</feature>
<gene>
    <name evidence="3" type="primary">Q8FDW4</name>
</gene>
<dbReference type="EC" id="3.4.21.-" evidence="3"/>
<feature type="domain" description="DUF6532" evidence="2">
    <location>
        <begin position="153"/>
        <end position="298"/>
    </location>
</feature>
<feature type="region of interest" description="Disordered" evidence="1">
    <location>
        <begin position="49"/>
        <end position="113"/>
    </location>
</feature>
<protein>
    <submittedName>
        <fullName evidence="3">Serine protease sat autotransporter, Serine protease sat translocator])</fullName>
        <ecNumber evidence="3">3.4.21.-</ecNumber>
    </submittedName>
</protein>